<feature type="non-terminal residue" evidence="1">
    <location>
        <position position="1"/>
    </location>
</feature>
<reference evidence="1" key="1">
    <citation type="journal article" date="2020" name="Stud. Mycol.">
        <title>101 Dothideomycetes genomes: a test case for predicting lifestyles and emergence of pathogens.</title>
        <authorList>
            <person name="Haridas S."/>
            <person name="Albert R."/>
            <person name="Binder M."/>
            <person name="Bloem J."/>
            <person name="Labutti K."/>
            <person name="Salamov A."/>
            <person name="Andreopoulos B."/>
            <person name="Baker S."/>
            <person name="Barry K."/>
            <person name="Bills G."/>
            <person name="Bluhm B."/>
            <person name="Cannon C."/>
            <person name="Castanera R."/>
            <person name="Culley D."/>
            <person name="Daum C."/>
            <person name="Ezra D."/>
            <person name="Gonzalez J."/>
            <person name="Henrissat B."/>
            <person name="Kuo A."/>
            <person name="Liang C."/>
            <person name="Lipzen A."/>
            <person name="Lutzoni F."/>
            <person name="Magnuson J."/>
            <person name="Mondo S."/>
            <person name="Nolan M."/>
            <person name="Ohm R."/>
            <person name="Pangilinan J."/>
            <person name="Park H.-J."/>
            <person name="Ramirez L."/>
            <person name="Alfaro M."/>
            <person name="Sun H."/>
            <person name="Tritt A."/>
            <person name="Yoshinaga Y."/>
            <person name="Zwiers L.-H."/>
            <person name="Turgeon B."/>
            <person name="Goodwin S."/>
            <person name="Spatafora J."/>
            <person name="Crous P."/>
            <person name="Grigoriev I."/>
        </authorList>
    </citation>
    <scope>NUCLEOTIDE SEQUENCE</scope>
    <source>
        <strain evidence="1">ATCC 200398</strain>
    </source>
</reference>
<name>A0ACB6Q7H4_9PLEO</name>
<feature type="non-terminal residue" evidence="1">
    <location>
        <position position="160"/>
    </location>
</feature>
<dbReference type="Proteomes" id="UP000799755">
    <property type="component" value="Unassembled WGS sequence"/>
</dbReference>
<comment type="caution">
    <text evidence="1">The sequence shown here is derived from an EMBL/GenBank/DDBJ whole genome shotgun (WGS) entry which is preliminary data.</text>
</comment>
<accession>A0ACB6Q7H4</accession>
<sequence>IKLSLLLFYRRIFPIQNFEKMVTIAAVIVILWFIPGFLGETFLCWPIDVMWTDFAHAAEKCGDYGLFFAIMISFEIVIDFLILVLPIAQVLQLQMSWNSRATLAGIFMLGGFSIVTNILRIAFSYRKGEQFIDLIQDMVWINIHCATAILCICLPTYRPL</sequence>
<organism evidence="1 2">
    <name type="scientific">Lindgomyces ingoldianus</name>
    <dbReference type="NCBI Taxonomy" id="673940"/>
    <lineage>
        <taxon>Eukaryota</taxon>
        <taxon>Fungi</taxon>
        <taxon>Dikarya</taxon>
        <taxon>Ascomycota</taxon>
        <taxon>Pezizomycotina</taxon>
        <taxon>Dothideomycetes</taxon>
        <taxon>Pleosporomycetidae</taxon>
        <taxon>Pleosporales</taxon>
        <taxon>Lindgomycetaceae</taxon>
        <taxon>Lindgomyces</taxon>
    </lineage>
</organism>
<dbReference type="EMBL" id="MU003562">
    <property type="protein sequence ID" value="KAF2462796.1"/>
    <property type="molecule type" value="Genomic_DNA"/>
</dbReference>
<gene>
    <name evidence="1" type="ORF">BDR25DRAFT_152969</name>
</gene>
<protein>
    <submittedName>
        <fullName evidence="1">Uncharacterized protein</fullName>
    </submittedName>
</protein>
<proteinExistence type="predicted"/>
<evidence type="ECO:0000313" key="1">
    <source>
        <dbReference type="EMBL" id="KAF2462796.1"/>
    </source>
</evidence>
<evidence type="ECO:0000313" key="2">
    <source>
        <dbReference type="Proteomes" id="UP000799755"/>
    </source>
</evidence>
<keyword evidence="2" id="KW-1185">Reference proteome</keyword>